<reference evidence="1" key="1">
    <citation type="journal article" date="2014" name="Front. Microbiol.">
        <title>High frequency of phylogenetically diverse reductive dehalogenase-homologous genes in deep subseafloor sedimentary metagenomes.</title>
        <authorList>
            <person name="Kawai M."/>
            <person name="Futagami T."/>
            <person name="Toyoda A."/>
            <person name="Takaki Y."/>
            <person name="Nishi S."/>
            <person name="Hori S."/>
            <person name="Arai W."/>
            <person name="Tsubouchi T."/>
            <person name="Morono Y."/>
            <person name="Uchiyama I."/>
            <person name="Ito T."/>
            <person name="Fujiyama A."/>
            <person name="Inagaki F."/>
            <person name="Takami H."/>
        </authorList>
    </citation>
    <scope>NUCLEOTIDE SEQUENCE</scope>
    <source>
        <strain evidence="1">Expedition CK06-06</strain>
    </source>
</reference>
<accession>X0VKX0</accession>
<dbReference type="AlphaFoldDB" id="X0VKX0"/>
<organism evidence="1">
    <name type="scientific">marine sediment metagenome</name>
    <dbReference type="NCBI Taxonomy" id="412755"/>
    <lineage>
        <taxon>unclassified sequences</taxon>
        <taxon>metagenomes</taxon>
        <taxon>ecological metagenomes</taxon>
    </lineage>
</organism>
<gene>
    <name evidence="1" type="ORF">S01H1_33785</name>
</gene>
<sequence length="272" mass="30335">TESLAVLRALQERGVVAVRSGDLTRRHRERLVKNGFLQEVMKGWYIPSHLDEATGESTAWYASFWGFCAAYLKERFGANWSLSPEQSLLLHAGNMTVPRQLLVRSPMARNKITALTHDTSLLDTRAALPEAGQIAEKDGLRLFSVPAGLVSCRSGFFRQNATDARAALSMVRDASDMLALLLEGGHTTVAGRLAGAFRNIGRDRIADDIVKTMQTADYNIREKDPFEDTINLILPAREQSPYVNRIRLMWQQMREPILKQFPAAPGRPSDIA</sequence>
<evidence type="ECO:0000313" key="1">
    <source>
        <dbReference type="EMBL" id="GAG13128.1"/>
    </source>
</evidence>
<feature type="non-terminal residue" evidence="1">
    <location>
        <position position="272"/>
    </location>
</feature>
<evidence type="ECO:0008006" key="2">
    <source>
        <dbReference type="Google" id="ProtNLM"/>
    </source>
</evidence>
<protein>
    <recommendedName>
        <fullName evidence="2">AbiEi antitoxin C-terminal domain-containing protein</fullName>
    </recommendedName>
</protein>
<proteinExistence type="predicted"/>
<feature type="non-terminal residue" evidence="1">
    <location>
        <position position="1"/>
    </location>
</feature>
<comment type="caution">
    <text evidence="1">The sequence shown here is derived from an EMBL/GenBank/DDBJ whole genome shotgun (WGS) entry which is preliminary data.</text>
</comment>
<dbReference type="EMBL" id="BARS01020992">
    <property type="protein sequence ID" value="GAG13128.1"/>
    <property type="molecule type" value="Genomic_DNA"/>
</dbReference>
<name>X0VKX0_9ZZZZ</name>